<dbReference type="Proteomes" id="UP000051521">
    <property type="component" value="Unassembled WGS sequence"/>
</dbReference>
<feature type="transmembrane region" description="Helical" evidence="1">
    <location>
        <begin position="12"/>
        <end position="31"/>
    </location>
</feature>
<organism evidence="2 4">
    <name type="scientific">Lactobacillus gigeriorum DSM 23908 = CRBIP 24.85</name>
    <dbReference type="NCBI Taxonomy" id="1423751"/>
    <lineage>
        <taxon>Bacteria</taxon>
        <taxon>Bacillati</taxon>
        <taxon>Bacillota</taxon>
        <taxon>Bacilli</taxon>
        <taxon>Lactobacillales</taxon>
        <taxon>Lactobacillaceae</taxon>
        <taxon>Lactobacillus</taxon>
    </lineage>
</organism>
<dbReference type="RefSeq" id="WP_008473268.1">
    <property type="nucleotide sequence ID" value="NZ_AYZO01000040.1"/>
</dbReference>
<dbReference type="Pfam" id="PF07456">
    <property type="entry name" value="Hpre_diP_synt_I"/>
    <property type="match status" value="1"/>
</dbReference>
<reference evidence="3 5" key="2">
    <citation type="journal article" date="2015" name="Genome Announc.">
        <title>Expanding the biotechnology potential of lactobacilli through comparative genomics of 213 strains and associated genera.</title>
        <authorList>
            <person name="Sun Z."/>
            <person name="Harris H.M."/>
            <person name="McCann A."/>
            <person name="Guo C."/>
            <person name="Argimon S."/>
            <person name="Zhang W."/>
            <person name="Yang X."/>
            <person name="Jeffery I.B."/>
            <person name="Cooney J.C."/>
            <person name="Kagawa T.F."/>
            <person name="Liu W."/>
            <person name="Song Y."/>
            <person name="Salvetti E."/>
            <person name="Wrobel A."/>
            <person name="Rasinkangas P."/>
            <person name="Parkhill J."/>
            <person name="Rea M.C."/>
            <person name="O'Sullivan O."/>
            <person name="Ritari J."/>
            <person name="Douillard F.P."/>
            <person name="Paul Ross R."/>
            <person name="Yang R."/>
            <person name="Briner A.E."/>
            <person name="Felis G.E."/>
            <person name="de Vos W.M."/>
            <person name="Barrangou R."/>
            <person name="Klaenhammer T.R."/>
            <person name="Caufield P.W."/>
            <person name="Cui Y."/>
            <person name="Zhang H."/>
            <person name="O'Toole P.W."/>
        </authorList>
    </citation>
    <scope>NUCLEOTIDE SEQUENCE [LARGE SCALE GENOMIC DNA]</scope>
    <source>
        <strain evidence="3 5">DSM 23908</strain>
    </source>
</reference>
<keyword evidence="1" id="KW-0812">Transmembrane</keyword>
<dbReference type="EMBL" id="AYZO01000040">
    <property type="protein sequence ID" value="KRN09739.1"/>
    <property type="molecule type" value="Genomic_DNA"/>
</dbReference>
<feature type="transmembrane region" description="Helical" evidence="1">
    <location>
        <begin position="110"/>
        <end position="133"/>
    </location>
</feature>
<dbReference type="GO" id="GO:0000010">
    <property type="term" value="F:heptaprenyl diphosphate synthase activity"/>
    <property type="evidence" value="ECO:0007669"/>
    <property type="project" value="UniProtKB-EC"/>
</dbReference>
<proteinExistence type="predicted"/>
<accession>I7LD88</accession>
<keyword evidence="2" id="KW-0808">Transferase</keyword>
<dbReference type="EMBL" id="CAKC01000054">
    <property type="protein sequence ID" value="CCI87131.1"/>
    <property type="molecule type" value="Genomic_DNA"/>
</dbReference>
<evidence type="ECO:0000313" key="3">
    <source>
        <dbReference type="EMBL" id="KRN09739.1"/>
    </source>
</evidence>
<reference evidence="2 4" key="1">
    <citation type="submission" date="2012-06" db="EMBL/GenBank/DDBJ databases">
        <title>Draft genome sequence of Lactobacillus gigeriorum CRBIP 24.85T, isolated from chicken crop.</title>
        <authorList>
            <person name="Cousin S."/>
            <person name="Ma L."/>
            <person name="Creno S."/>
            <person name="Clermont D."/>
            <person name="Loux V."/>
            <person name="Bizet C."/>
            <person name="Bouchier C."/>
        </authorList>
    </citation>
    <scope>NUCLEOTIDE SEQUENCE [LARGE SCALE GENOMIC DNA]</scope>
    <source>
        <strain evidence="4">CRBIP 24.85T</strain>
        <strain evidence="2">Type strain: CRBIP 24.85</strain>
    </source>
</reference>
<comment type="caution">
    <text evidence="2">The sequence shown here is derived from an EMBL/GenBank/DDBJ whole genome shotgun (WGS) entry which is preliminary data.</text>
</comment>
<gene>
    <name evidence="2" type="ORF">BN52_02950</name>
    <name evidence="3" type="ORF">FC38_GL001354</name>
</gene>
<keyword evidence="5" id="KW-1185">Reference proteome</keyword>
<feature type="transmembrane region" description="Helical" evidence="1">
    <location>
        <begin position="82"/>
        <end position="104"/>
    </location>
</feature>
<dbReference type="PATRIC" id="fig|1423751.3.peg.1397"/>
<sequence length="184" mass="19852">MIRTNKDLERYIFVGILCAQGIILGLIEQSFPPIFAFAPGAKLGFTNVITLLALVILPFKDCILLTFLRLTTTALISGGVSTFIYAATGAFLSLFLMKLALLAYPRLVSLIGVSILGGVSHNFGQLLVASLIAQSKYVMLYLPLLTFSGIVAGILVGFGVKYLLPYTQAITHVQKGLLKNRKGI</sequence>
<evidence type="ECO:0000256" key="1">
    <source>
        <dbReference type="SAM" id="Phobius"/>
    </source>
</evidence>
<dbReference type="AlphaFoldDB" id="I7LD88"/>
<evidence type="ECO:0000313" key="2">
    <source>
        <dbReference type="EMBL" id="CCI87131.1"/>
    </source>
</evidence>
<dbReference type="Proteomes" id="UP000009326">
    <property type="component" value="Unassembled WGS sequence"/>
</dbReference>
<feature type="transmembrane region" description="Helical" evidence="1">
    <location>
        <begin position="43"/>
        <end position="70"/>
    </location>
</feature>
<evidence type="ECO:0000313" key="4">
    <source>
        <dbReference type="Proteomes" id="UP000009326"/>
    </source>
</evidence>
<keyword evidence="1" id="KW-0472">Membrane</keyword>
<dbReference type="STRING" id="1423751.FC38_GL001354"/>
<dbReference type="InterPro" id="IPR014535">
    <property type="entry name" value="Hpre_diP_synt_I"/>
</dbReference>
<feature type="transmembrane region" description="Helical" evidence="1">
    <location>
        <begin position="140"/>
        <end position="164"/>
    </location>
</feature>
<protein>
    <submittedName>
        <fullName evidence="2">Trans-hexaprenyltranstransferase subunit I</fullName>
        <ecNumber evidence="2">2.5.1.30</ecNumber>
    </submittedName>
</protein>
<dbReference type="OrthoDB" id="9799095at2"/>
<dbReference type="Gene3D" id="1.10.1760.20">
    <property type="match status" value="1"/>
</dbReference>
<dbReference type="PIRSF" id="PIRSF027391">
    <property type="entry name" value="Hpre_diP_synt_I"/>
    <property type="match status" value="1"/>
</dbReference>
<evidence type="ECO:0000313" key="5">
    <source>
        <dbReference type="Proteomes" id="UP000051521"/>
    </source>
</evidence>
<dbReference type="EC" id="2.5.1.30" evidence="2"/>
<name>I7LD88_9LACO</name>
<keyword evidence="1" id="KW-1133">Transmembrane helix</keyword>
<dbReference type="InterPro" id="IPR010898">
    <property type="entry name" value="Hpre_diP_synth_I"/>
</dbReference>